<sequence>MEVNVGFLAKVLEDFKNNPKEASQFVSYLNVGGRLTEAVSSSPQPMQSYSSIGSRNEDVREDLFAPWTRLEMERSAEDLPPSPPEQKISKQFSDPTITVTPPDGQQPLIEVVVNKKKEMSFKNLPQSNTTLQNNNQMNKSDPNVRSSKQSTEQHASTTPPQTANAVNSNLTSTAEANASRASSTSNNVSDPNKKT</sequence>
<protein>
    <submittedName>
        <fullName evidence="2">Uncharacterized protein</fullName>
    </submittedName>
</protein>
<feature type="compositionally biased region" description="Polar residues" evidence="1">
    <location>
        <begin position="89"/>
        <end position="99"/>
    </location>
</feature>
<reference evidence="2 3" key="1">
    <citation type="journal article" date="2013" name="Curr. Biol.">
        <title>The Genome of the Foraminiferan Reticulomyxa filosa.</title>
        <authorList>
            <person name="Glockner G."/>
            <person name="Hulsmann N."/>
            <person name="Schleicher M."/>
            <person name="Noegel A.A."/>
            <person name="Eichinger L."/>
            <person name="Gallinger C."/>
            <person name="Pawlowski J."/>
            <person name="Sierra R."/>
            <person name="Euteneuer U."/>
            <person name="Pillet L."/>
            <person name="Moustafa A."/>
            <person name="Platzer M."/>
            <person name="Groth M."/>
            <person name="Szafranski K."/>
            <person name="Schliwa M."/>
        </authorList>
    </citation>
    <scope>NUCLEOTIDE SEQUENCE [LARGE SCALE GENOMIC DNA]</scope>
</reference>
<dbReference type="AlphaFoldDB" id="X6MUN2"/>
<dbReference type="EMBL" id="ASPP01016162">
    <property type="protein sequence ID" value="ETO17698.1"/>
    <property type="molecule type" value="Genomic_DNA"/>
</dbReference>
<dbReference type="Proteomes" id="UP000023152">
    <property type="component" value="Unassembled WGS sequence"/>
</dbReference>
<gene>
    <name evidence="2" type="ORF">RFI_19619</name>
</gene>
<evidence type="ECO:0000313" key="3">
    <source>
        <dbReference type="Proteomes" id="UP000023152"/>
    </source>
</evidence>
<organism evidence="2 3">
    <name type="scientific">Reticulomyxa filosa</name>
    <dbReference type="NCBI Taxonomy" id="46433"/>
    <lineage>
        <taxon>Eukaryota</taxon>
        <taxon>Sar</taxon>
        <taxon>Rhizaria</taxon>
        <taxon>Retaria</taxon>
        <taxon>Foraminifera</taxon>
        <taxon>Monothalamids</taxon>
        <taxon>Reticulomyxidae</taxon>
        <taxon>Reticulomyxa</taxon>
    </lineage>
</organism>
<feature type="region of interest" description="Disordered" evidence="1">
    <location>
        <begin position="122"/>
        <end position="195"/>
    </location>
</feature>
<accession>X6MUN2</accession>
<name>X6MUN2_RETFI</name>
<feature type="compositionally biased region" description="Polar residues" evidence="1">
    <location>
        <begin position="123"/>
        <end position="170"/>
    </location>
</feature>
<keyword evidence="3" id="KW-1185">Reference proteome</keyword>
<feature type="region of interest" description="Disordered" evidence="1">
    <location>
        <begin position="72"/>
        <end position="107"/>
    </location>
</feature>
<feature type="region of interest" description="Disordered" evidence="1">
    <location>
        <begin position="38"/>
        <end position="57"/>
    </location>
</feature>
<evidence type="ECO:0000256" key="1">
    <source>
        <dbReference type="SAM" id="MobiDB-lite"/>
    </source>
</evidence>
<proteinExistence type="predicted"/>
<comment type="caution">
    <text evidence="2">The sequence shown here is derived from an EMBL/GenBank/DDBJ whole genome shotgun (WGS) entry which is preliminary data.</text>
</comment>
<feature type="compositionally biased region" description="Low complexity" evidence="1">
    <location>
        <begin position="171"/>
        <end position="189"/>
    </location>
</feature>
<evidence type="ECO:0000313" key="2">
    <source>
        <dbReference type="EMBL" id="ETO17698.1"/>
    </source>
</evidence>
<feature type="compositionally biased region" description="Low complexity" evidence="1">
    <location>
        <begin position="40"/>
        <end position="51"/>
    </location>
</feature>